<dbReference type="InterPro" id="IPR012349">
    <property type="entry name" value="Split_barrel_FMN-bd"/>
</dbReference>
<reference evidence="1" key="2">
    <citation type="journal article" date="2014" name="ISME J.">
        <title>Microbial stratification in low pH oxic and suboxic macroscopic growths along an acid mine drainage.</title>
        <authorList>
            <person name="Mendez-Garcia C."/>
            <person name="Mesa V."/>
            <person name="Sprenger R.R."/>
            <person name="Richter M."/>
            <person name="Diez M.S."/>
            <person name="Solano J."/>
            <person name="Bargiela R."/>
            <person name="Golyshina O.V."/>
            <person name="Manteca A."/>
            <person name="Ramos J.L."/>
            <person name="Gallego J.R."/>
            <person name="Llorente I."/>
            <person name="Martins Dos Santos V.A."/>
            <person name="Jensen O.N."/>
            <person name="Pelaez A.I."/>
            <person name="Sanchez J."/>
            <person name="Ferrer M."/>
        </authorList>
    </citation>
    <scope>NUCLEOTIDE SEQUENCE</scope>
</reference>
<dbReference type="AlphaFoldDB" id="T1BXC5"/>
<dbReference type="PANTHER" id="PTHR35802">
    <property type="entry name" value="PROTEASE SYNTHASE AND SPORULATION PROTEIN PAI 2"/>
    <property type="match status" value="1"/>
</dbReference>
<proteinExistence type="predicted"/>
<feature type="non-terminal residue" evidence="1">
    <location>
        <position position="114"/>
    </location>
</feature>
<gene>
    <name evidence="1" type="ORF">B1A_11079</name>
</gene>
<dbReference type="Gene3D" id="2.30.110.10">
    <property type="entry name" value="Electron Transport, Fmn-binding Protein, Chain A"/>
    <property type="match status" value="1"/>
</dbReference>
<dbReference type="PANTHER" id="PTHR35802:SF1">
    <property type="entry name" value="PROTEASE SYNTHASE AND SPORULATION PROTEIN PAI 2"/>
    <property type="match status" value="1"/>
</dbReference>
<name>T1BXC5_9ZZZZ</name>
<comment type="caution">
    <text evidence="1">The sequence shown here is derived from an EMBL/GenBank/DDBJ whole genome shotgun (WGS) entry which is preliminary data.</text>
</comment>
<dbReference type="EMBL" id="AUZX01007902">
    <property type="protein sequence ID" value="EQD57809.1"/>
    <property type="molecule type" value="Genomic_DNA"/>
</dbReference>
<organism evidence="1">
    <name type="scientific">mine drainage metagenome</name>
    <dbReference type="NCBI Taxonomy" id="410659"/>
    <lineage>
        <taxon>unclassified sequences</taxon>
        <taxon>metagenomes</taxon>
        <taxon>ecological metagenomes</taxon>
    </lineage>
</organism>
<evidence type="ECO:0000313" key="1">
    <source>
        <dbReference type="EMBL" id="EQD57809.1"/>
    </source>
</evidence>
<protein>
    <submittedName>
        <fullName evidence="1">Negative transcriptional regulator</fullName>
    </submittedName>
</protein>
<dbReference type="InterPro" id="IPR007396">
    <property type="entry name" value="TR_PAI2-type"/>
</dbReference>
<sequence>MYLPKAFAENRRDVLDALLRAYPLATVLLSGADGIVANWVPFELDGAQRLSGHVARGNELAQADGADVLLLFHGPQGYVSPNWYPSKHVSGREVPTWNYAVVEVRGRLRVIDDA</sequence>
<reference evidence="1" key="1">
    <citation type="submission" date="2013-08" db="EMBL/GenBank/DDBJ databases">
        <authorList>
            <person name="Mendez C."/>
            <person name="Richter M."/>
            <person name="Ferrer M."/>
            <person name="Sanchez J."/>
        </authorList>
    </citation>
    <scope>NUCLEOTIDE SEQUENCE</scope>
</reference>
<accession>T1BXC5</accession>
<dbReference type="SUPFAM" id="SSF50475">
    <property type="entry name" value="FMN-binding split barrel"/>
    <property type="match status" value="1"/>
</dbReference>
<dbReference type="Pfam" id="PF04299">
    <property type="entry name" value="FMN_bind_2"/>
    <property type="match status" value="1"/>
</dbReference>